<dbReference type="GeneID" id="56083566"/>
<organism evidence="2 4">
    <name type="scientific">Halosimplex pelagicum</name>
    <dbReference type="NCBI Taxonomy" id="869886"/>
    <lineage>
        <taxon>Archaea</taxon>
        <taxon>Methanobacteriati</taxon>
        <taxon>Methanobacteriota</taxon>
        <taxon>Stenosarchaea group</taxon>
        <taxon>Halobacteria</taxon>
        <taxon>Halobacteriales</taxon>
        <taxon>Haloarculaceae</taxon>
        <taxon>Halosimplex</taxon>
    </lineage>
</organism>
<sequence>MGDLTVRDEQMIALGEQAEMYLEYQSRQQHQHENSLSRSQYDAEQSRSEWEQQFQ</sequence>
<reference evidence="2 4" key="1">
    <citation type="submission" date="2020-07" db="EMBL/GenBank/DDBJ databases">
        <title>Halosimplex litoreum sp. nov. and Halosimplex rubrum sp. nov., isolated from different salt environments.</title>
        <authorList>
            <person name="Cui H."/>
        </authorList>
    </citation>
    <scope>NUCLEOTIDE SEQUENCE [LARGE SCALE GENOMIC DNA]</scope>
    <source>
        <strain evidence="2 4">R2</strain>
    </source>
</reference>
<accession>A0A7D5PCN2</accession>
<dbReference type="KEGG" id="hpel:HZS54_12910"/>
<feature type="compositionally biased region" description="Basic and acidic residues" evidence="1">
    <location>
        <begin position="44"/>
        <end position="55"/>
    </location>
</feature>
<keyword evidence="4" id="KW-1185">Reference proteome</keyword>
<gene>
    <name evidence="2" type="ORF">HZS54_12910</name>
    <name evidence="3" type="ORF">HZS54_13215</name>
</gene>
<dbReference type="AlphaFoldDB" id="A0A7D5PCN2"/>
<evidence type="ECO:0000313" key="2">
    <source>
        <dbReference type="EMBL" id="QLH82458.1"/>
    </source>
</evidence>
<evidence type="ECO:0000256" key="1">
    <source>
        <dbReference type="SAM" id="MobiDB-lite"/>
    </source>
</evidence>
<dbReference type="KEGG" id="hpel:HZS54_13215"/>
<dbReference type="RefSeq" id="WP_179917609.1">
    <property type="nucleotide sequence ID" value="NZ_CP058909.1"/>
</dbReference>
<name>A0A7D5PCN2_9EURY</name>
<dbReference type="Proteomes" id="UP000509346">
    <property type="component" value="Chromosome"/>
</dbReference>
<protein>
    <submittedName>
        <fullName evidence="2">Uncharacterized protein</fullName>
    </submittedName>
</protein>
<evidence type="ECO:0000313" key="3">
    <source>
        <dbReference type="EMBL" id="QLH82514.1"/>
    </source>
</evidence>
<evidence type="ECO:0000313" key="4">
    <source>
        <dbReference type="Proteomes" id="UP000509346"/>
    </source>
</evidence>
<dbReference type="EMBL" id="CP058909">
    <property type="protein sequence ID" value="QLH82514.1"/>
    <property type="molecule type" value="Genomic_DNA"/>
</dbReference>
<feature type="region of interest" description="Disordered" evidence="1">
    <location>
        <begin position="24"/>
        <end position="55"/>
    </location>
</feature>
<dbReference type="EMBL" id="CP058909">
    <property type="protein sequence ID" value="QLH82458.1"/>
    <property type="molecule type" value="Genomic_DNA"/>
</dbReference>
<proteinExistence type="predicted"/>